<feature type="binding site" evidence="2">
    <location>
        <begin position="159"/>
        <end position="166"/>
    </location>
    <ligand>
        <name>ATP</name>
        <dbReference type="ChEBI" id="CHEBI:30616"/>
    </ligand>
</feature>
<dbReference type="InterPro" id="IPR040198">
    <property type="entry name" value="Fido_containing"/>
</dbReference>
<dbReference type="InterPro" id="IPR003812">
    <property type="entry name" value="Fido"/>
</dbReference>
<proteinExistence type="predicted"/>
<dbReference type="KEGG" id="glj:GKIL_0442"/>
<feature type="domain" description="Fido" evidence="3">
    <location>
        <begin position="62"/>
        <end position="232"/>
    </location>
</feature>
<dbReference type="InterPro" id="IPR036597">
    <property type="entry name" value="Fido-like_dom_sf"/>
</dbReference>
<keyword evidence="2" id="KW-0547">Nucleotide-binding</keyword>
<protein>
    <submittedName>
        <fullName evidence="4">Filamentation induced by cAMP protein Fic</fullName>
    </submittedName>
</protein>
<dbReference type="PATRIC" id="fig|1183438.3.peg.442"/>
<dbReference type="Gene3D" id="1.10.3290.10">
    <property type="entry name" value="Fido-like domain"/>
    <property type="match status" value="1"/>
</dbReference>
<reference evidence="4 5" key="1">
    <citation type="journal article" date="2013" name="PLoS ONE">
        <title>Cultivation and Complete Genome Sequencing of Gloeobacter kilaueensis sp. nov., from a Lava Cave in Kilauea Caldera, Hawai'i.</title>
        <authorList>
            <person name="Saw J.H."/>
            <person name="Schatz M."/>
            <person name="Brown M.V."/>
            <person name="Kunkel D.D."/>
            <person name="Foster J.S."/>
            <person name="Shick H."/>
            <person name="Christensen S."/>
            <person name="Hou S."/>
            <person name="Wan X."/>
            <person name="Donachie S.P."/>
        </authorList>
    </citation>
    <scope>NUCLEOTIDE SEQUENCE [LARGE SCALE GENOMIC DNA]</scope>
    <source>
        <strain evidence="5">JS</strain>
    </source>
</reference>
<feature type="binding site" evidence="2">
    <location>
        <begin position="108"/>
        <end position="111"/>
    </location>
    <ligand>
        <name>ATP</name>
        <dbReference type="ChEBI" id="CHEBI:30616"/>
    </ligand>
</feature>
<evidence type="ECO:0000256" key="1">
    <source>
        <dbReference type="PIRSR" id="PIRSR640198-1"/>
    </source>
</evidence>
<gene>
    <name evidence="4" type="ORF">GKIL_0442</name>
</gene>
<dbReference type="eggNOG" id="COG3177">
    <property type="taxonomic scope" value="Bacteria"/>
</dbReference>
<dbReference type="Proteomes" id="UP000017396">
    <property type="component" value="Chromosome"/>
</dbReference>
<evidence type="ECO:0000259" key="3">
    <source>
        <dbReference type="PROSITE" id="PS51459"/>
    </source>
</evidence>
<dbReference type="HOGENOM" id="CLU_666714_0_0_3"/>
<dbReference type="GO" id="GO:0005524">
    <property type="term" value="F:ATP binding"/>
    <property type="evidence" value="ECO:0007669"/>
    <property type="project" value="UniProtKB-KW"/>
</dbReference>
<dbReference type="SUPFAM" id="SSF140931">
    <property type="entry name" value="Fic-like"/>
    <property type="match status" value="1"/>
</dbReference>
<feature type="active site" evidence="1">
    <location>
        <position position="155"/>
    </location>
</feature>
<dbReference type="STRING" id="1183438.GKIL_0442"/>
<evidence type="ECO:0000313" key="5">
    <source>
        <dbReference type="Proteomes" id="UP000017396"/>
    </source>
</evidence>
<dbReference type="AlphaFoldDB" id="U5QCW2"/>
<dbReference type="EMBL" id="CP003587">
    <property type="protein sequence ID" value="AGY56688.1"/>
    <property type="molecule type" value="Genomic_DNA"/>
</dbReference>
<name>U5QCW2_GLOK1</name>
<dbReference type="PROSITE" id="PS51459">
    <property type="entry name" value="FIDO"/>
    <property type="match status" value="1"/>
</dbReference>
<evidence type="ECO:0000256" key="2">
    <source>
        <dbReference type="PIRSR" id="PIRSR640198-2"/>
    </source>
</evidence>
<evidence type="ECO:0000313" key="4">
    <source>
        <dbReference type="EMBL" id="AGY56688.1"/>
    </source>
</evidence>
<dbReference type="PANTHER" id="PTHR13504:SF38">
    <property type="entry name" value="FIDO DOMAIN-CONTAINING PROTEIN"/>
    <property type="match status" value="1"/>
</dbReference>
<organism evidence="4 5">
    <name type="scientific">Gloeobacter kilaueensis (strain ATCC BAA-2537 / CCAP 1431/1 / ULC 316 / JS1)</name>
    <dbReference type="NCBI Taxonomy" id="1183438"/>
    <lineage>
        <taxon>Bacteria</taxon>
        <taxon>Bacillati</taxon>
        <taxon>Cyanobacteriota</taxon>
        <taxon>Cyanophyceae</taxon>
        <taxon>Gloeobacterales</taxon>
        <taxon>Gloeobacteraceae</taxon>
        <taxon>Gloeobacter</taxon>
    </lineage>
</organism>
<dbReference type="PANTHER" id="PTHR13504">
    <property type="entry name" value="FIDO DOMAIN-CONTAINING PROTEIN DDB_G0283145"/>
    <property type="match status" value="1"/>
</dbReference>
<keyword evidence="2" id="KW-0067">ATP-binding</keyword>
<dbReference type="Pfam" id="PF02661">
    <property type="entry name" value="Fic"/>
    <property type="match status" value="1"/>
</dbReference>
<sequence length="344" mass="38876">MNCYYSNLIEGHNTHPIDIERALKRDYSAEPRKRELQLEAEAHIAVQKLIDADAGPPSASVTSAEWLIWVHKEFCDRLPDSLLLAKDPDTGSTRQVKPGQLRNGWVKVGAHIPPPPSDLPKFLARFAEAYEPAQLGRTRALIATGAAHHRLLWIHPFFDGNGRVARLFSNAYLRQLGVCRSGLWSVSRGLARRVEEYKNMLAAADDERRNDLDGRGTLSERGLTLFCRFFLEICLDQVRFMASLLQTERLAERIEAHMREEITLGRLPKGADVLMRFAVRFGEFERGMARQFIGYSDSQARVVLKALLERGYLRSDSPKGAVHVGFPAEAAERWFPTLFPAKPT</sequence>
<keyword evidence="5" id="KW-1185">Reference proteome</keyword>
<accession>U5QCW2</accession>